<reference evidence="1" key="1">
    <citation type="submission" date="2020-04" db="EMBL/GenBank/DDBJ databases">
        <authorList>
            <person name="Zhang T."/>
        </authorList>
    </citation>
    <scope>NUCLEOTIDE SEQUENCE</scope>
    <source>
        <strain evidence="1">HKST-UBA01</strain>
    </source>
</reference>
<comment type="caution">
    <text evidence="1">The sequence shown here is derived from an EMBL/GenBank/DDBJ whole genome shotgun (WGS) entry which is preliminary data.</text>
</comment>
<proteinExistence type="predicted"/>
<name>A0A956RNR4_UNCEI</name>
<protein>
    <submittedName>
        <fullName evidence="1">Uncharacterized protein</fullName>
    </submittedName>
</protein>
<dbReference type="Proteomes" id="UP000697710">
    <property type="component" value="Unassembled WGS sequence"/>
</dbReference>
<reference evidence="1" key="2">
    <citation type="journal article" date="2021" name="Microbiome">
        <title>Successional dynamics and alternative stable states in a saline activated sludge microbial community over 9 years.</title>
        <authorList>
            <person name="Wang Y."/>
            <person name="Ye J."/>
            <person name="Ju F."/>
            <person name="Liu L."/>
            <person name="Boyd J.A."/>
            <person name="Deng Y."/>
            <person name="Parks D.H."/>
            <person name="Jiang X."/>
            <person name="Yin X."/>
            <person name="Woodcroft B.J."/>
            <person name="Tyson G.W."/>
            <person name="Hugenholtz P."/>
            <person name="Polz M.F."/>
            <person name="Zhang T."/>
        </authorList>
    </citation>
    <scope>NUCLEOTIDE SEQUENCE</scope>
    <source>
        <strain evidence="1">HKST-UBA01</strain>
    </source>
</reference>
<organism evidence="1 2">
    <name type="scientific">Eiseniibacteriota bacterium</name>
    <dbReference type="NCBI Taxonomy" id="2212470"/>
    <lineage>
        <taxon>Bacteria</taxon>
        <taxon>Candidatus Eiseniibacteriota</taxon>
    </lineage>
</organism>
<gene>
    <name evidence="1" type="ORF">KC729_04750</name>
</gene>
<dbReference type="AlphaFoldDB" id="A0A956RNR4"/>
<evidence type="ECO:0000313" key="2">
    <source>
        <dbReference type="Proteomes" id="UP000697710"/>
    </source>
</evidence>
<dbReference type="EMBL" id="JAGQHR010000090">
    <property type="protein sequence ID" value="MCA9726970.1"/>
    <property type="molecule type" value="Genomic_DNA"/>
</dbReference>
<accession>A0A956RNR4</accession>
<sequence>MAHCPYERLADLHEVLDEVRSWEQVQERSPGVFYLRRTPFLHFPVDKTDRRWADVRSGASWGSEIDIPFGASASVRRAFSKQVRERYL</sequence>
<evidence type="ECO:0000313" key="1">
    <source>
        <dbReference type="EMBL" id="MCA9726970.1"/>
    </source>
</evidence>
<feature type="non-terminal residue" evidence="1">
    <location>
        <position position="88"/>
    </location>
</feature>